<name>A0A0B8NW76_9VIBR</name>
<gene>
    <name evidence="18" type="ORF">JCM19231_5430</name>
</gene>
<dbReference type="SUPFAM" id="SSF47384">
    <property type="entry name" value="Homodimeric domain of signal transducing histidine kinase"/>
    <property type="match status" value="1"/>
</dbReference>
<accession>A0A0B8NW76</accession>
<comment type="caution">
    <text evidence="18">The sequence shown here is derived from an EMBL/GenBank/DDBJ whole genome shotgun (WGS) entry which is preliminary data.</text>
</comment>
<dbReference type="InterPro" id="IPR004358">
    <property type="entry name" value="Sig_transdc_His_kin-like_C"/>
</dbReference>
<evidence type="ECO:0000256" key="12">
    <source>
        <dbReference type="ARBA" id="ARBA00023012"/>
    </source>
</evidence>
<dbReference type="GO" id="GO:0000155">
    <property type="term" value="F:phosphorelay sensor kinase activity"/>
    <property type="evidence" value="ECO:0007669"/>
    <property type="project" value="InterPro"/>
</dbReference>
<evidence type="ECO:0000256" key="6">
    <source>
        <dbReference type="ARBA" id="ARBA00022679"/>
    </source>
</evidence>
<evidence type="ECO:0000256" key="13">
    <source>
        <dbReference type="ARBA" id="ARBA00023136"/>
    </source>
</evidence>
<keyword evidence="14" id="KW-0175">Coiled coil</keyword>
<keyword evidence="5" id="KW-0597">Phosphoprotein</keyword>
<dbReference type="SUPFAM" id="SSF55874">
    <property type="entry name" value="ATPase domain of HSP90 chaperone/DNA topoisomerase II/histidine kinase"/>
    <property type="match status" value="1"/>
</dbReference>
<keyword evidence="19" id="KW-1185">Reference proteome</keyword>
<keyword evidence="13 15" id="KW-0472">Membrane</keyword>
<dbReference type="Gene3D" id="1.10.287.130">
    <property type="match status" value="1"/>
</dbReference>
<dbReference type="InterPro" id="IPR038515">
    <property type="entry name" value="CpxA_peri_sf"/>
</dbReference>
<keyword evidence="4" id="KW-1003">Cell membrane</keyword>
<evidence type="ECO:0000256" key="8">
    <source>
        <dbReference type="ARBA" id="ARBA00022741"/>
    </source>
</evidence>
<evidence type="ECO:0000256" key="5">
    <source>
        <dbReference type="ARBA" id="ARBA00022553"/>
    </source>
</evidence>
<keyword evidence="8" id="KW-0547">Nucleotide-binding</keyword>
<evidence type="ECO:0000259" key="16">
    <source>
        <dbReference type="PROSITE" id="PS50109"/>
    </source>
</evidence>
<dbReference type="Gene3D" id="3.30.565.10">
    <property type="entry name" value="Histidine kinase-like ATPase, C-terminal domain"/>
    <property type="match status" value="1"/>
</dbReference>
<evidence type="ECO:0000256" key="2">
    <source>
        <dbReference type="ARBA" id="ARBA00004651"/>
    </source>
</evidence>
<reference evidence="18 19" key="2">
    <citation type="submission" date="2015-01" db="EMBL/GenBank/DDBJ databases">
        <authorList>
            <consortium name="NBRP consortium"/>
            <person name="Sawabe T."/>
            <person name="Meirelles P."/>
            <person name="Feng G."/>
            <person name="Sayaka M."/>
            <person name="Hattori M."/>
            <person name="Ohkuma M."/>
        </authorList>
    </citation>
    <scope>NUCLEOTIDE SEQUENCE [LARGE SCALE GENOMIC DNA]</scope>
    <source>
        <strain evidence="19">JCM 19231</strain>
    </source>
</reference>
<protein>
    <recommendedName>
        <fullName evidence="3">histidine kinase</fullName>
        <ecNumber evidence="3">2.7.13.3</ecNumber>
    </recommendedName>
</protein>
<evidence type="ECO:0000256" key="1">
    <source>
        <dbReference type="ARBA" id="ARBA00000085"/>
    </source>
</evidence>
<dbReference type="InterPro" id="IPR032404">
    <property type="entry name" value="CpxA_peri"/>
</dbReference>
<dbReference type="InterPro" id="IPR003660">
    <property type="entry name" value="HAMP_dom"/>
</dbReference>
<keyword evidence="12" id="KW-0902">Two-component regulatory system</keyword>
<evidence type="ECO:0000313" key="18">
    <source>
        <dbReference type="EMBL" id="GAM55353.1"/>
    </source>
</evidence>
<feature type="domain" description="Histidine kinase" evidence="16">
    <location>
        <begin position="246"/>
        <end position="456"/>
    </location>
</feature>
<dbReference type="EMBL" id="BBRZ01000013">
    <property type="protein sequence ID" value="GAM55353.1"/>
    <property type="molecule type" value="Genomic_DNA"/>
</dbReference>
<feature type="coiled-coil region" evidence="14">
    <location>
        <begin position="268"/>
        <end position="295"/>
    </location>
</feature>
<keyword evidence="11 15" id="KW-1133">Transmembrane helix</keyword>
<dbReference type="PANTHER" id="PTHR45528:SF1">
    <property type="entry name" value="SENSOR HISTIDINE KINASE CPXA"/>
    <property type="match status" value="1"/>
</dbReference>
<dbReference type="GO" id="GO:0005886">
    <property type="term" value="C:plasma membrane"/>
    <property type="evidence" value="ECO:0007669"/>
    <property type="project" value="UniProtKB-SubCell"/>
</dbReference>
<evidence type="ECO:0000256" key="9">
    <source>
        <dbReference type="ARBA" id="ARBA00022777"/>
    </source>
</evidence>
<dbReference type="Pfam" id="PF16527">
    <property type="entry name" value="CpxA_peri"/>
    <property type="match status" value="1"/>
</dbReference>
<organism evidence="18 19">
    <name type="scientific">Vibrio ishigakensis</name>
    <dbReference type="NCBI Taxonomy" id="1481914"/>
    <lineage>
        <taxon>Bacteria</taxon>
        <taxon>Pseudomonadati</taxon>
        <taxon>Pseudomonadota</taxon>
        <taxon>Gammaproteobacteria</taxon>
        <taxon>Vibrionales</taxon>
        <taxon>Vibrionaceae</taxon>
        <taxon>Vibrio</taxon>
    </lineage>
</organism>
<evidence type="ECO:0000256" key="10">
    <source>
        <dbReference type="ARBA" id="ARBA00022840"/>
    </source>
</evidence>
<evidence type="ECO:0000256" key="7">
    <source>
        <dbReference type="ARBA" id="ARBA00022692"/>
    </source>
</evidence>
<dbReference type="RefSeq" id="WP_261834206.1">
    <property type="nucleotide sequence ID" value="NZ_AP024881.1"/>
</dbReference>
<dbReference type="CDD" id="cd00082">
    <property type="entry name" value="HisKA"/>
    <property type="match status" value="1"/>
</dbReference>
<evidence type="ECO:0000256" key="14">
    <source>
        <dbReference type="SAM" id="Coils"/>
    </source>
</evidence>
<keyword evidence="7 15" id="KW-0812">Transmembrane</keyword>
<keyword evidence="10" id="KW-0067">ATP-binding</keyword>
<sequence>MNLPKFSSLYGRIFAIFWITVLAVLIAVIAIQKSDPRKSHSVSKESLVKINRLVHLVEKDLNKSKNVGARLKSLNVTRFGNKDFRLYLADSEGNLLSRERGFKRRALQAMASELADATEPSQKQFDHFMVAGPFPIELHGEPYSMYAGFDRKLPPPFLYRILDAPVTLLIAVMLVSTPLLLWCAWTLSQPARRLEQAAKRVTRGEFEVDPSLEQGTKEFKQAGESFNQMVLSVNQMVSGQQKMLSDISHELRSPLTRLRMANALATRKQGNSKELERIETEAERLEQMIRDLLDLSRMQIDSHHNRELLSLDELWREMLLDAQFEAEQSGMQLEFNAIPEQQVFGNRKLLTSAIENIIRNAIRYGESQIHVEFSVQSNKLELRVEDDGPGVPSEELESIFRPFYRVSTARDRESGGTGLGLAITESAILQHNGSITASQSEQLGGLMMQVSLPLKA</sequence>
<dbReference type="InterPro" id="IPR003594">
    <property type="entry name" value="HATPase_dom"/>
</dbReference>
<comment type="subcellular location">
    <subcellularLocation>
        <location evidence="2">Cell membrane</location>
        <topology evidence="2">Multi-pass membrane protein</topology>
    </subcellularLocation>
</comment>
<dbReference type="EC" id="2.7.13.3" evidence="3"/>
<evidence type="ECO:0000259" key="17">
    <source>
        <dbReference type="PROSITE" id="PS50885"/>
    </source>
</evidence>
<dbReference type="Pfam" id="PF00672">
    <property type="entry name" value="HAMP"/>
    <property type="match status" value="1"/>
</dbReference>
<dbReference type="FunFam" id="3.30.565.10:FF:000011">
    <property type="entry name" value="Sensor histidine kinase CpxA"/>
    <property type="match status" value="1"/>
</dbReference>
<dbReference type="InterPro" id="IPR050398">
    <property type="entry name" value="HssS/ArlS-like"/>
</dbReference>
<evidence type="ECO:0000256" key="4">
    <source>
        <dbReference type="ARBA" id="ARBA00022475"/>
    </source>
</evidence>
<evidence type="ECO:0000256" key="3">
    <source>
        <dbReference type="ARBA" id="ARBA00012438"/>
    </source>
</evidence>
<evidence type="ECO:0000256" key="15">
    <source>
        <dbReference type="SAM" id="Phobius"/>
    </source>
</evidence>
<dbReference type="Pfam" id="PF02518">
    <property type="entry name" value="HATPase_c"/>
    <property type="match status" value="1"/>
</dbReference>
<dbReference type="InterPro" id="IPR036890">
    <property type="entry name" value="HATPase_C_sf"/>
</dbReference>
<evidence type="ECO:0000256" key="11">
    <source>
        <dbReference type="ARBA" id="ARBA00022989"/>
    </source>
</evidence>
<dbReference type="GO" id="GO:0005524">
    <property type="term" value="F:ATP binding"/>
    <property type="evidence" value="ECO:0007669"/>
    <property type="project" value="UniProtKB-KW"/>
</dbReference>
<dbReference type="Pfam" id="PF00512">
    <property type="entry name" value="HisKA"/>
    <property type="match status" value="1"/>
</dbReference>
<dbReference type="NCBIfam" id="NF007007">
    <property type="entry name" value="PRK09470.1"/>
    <property type="match status" value="1"/>
</dbReference>
<dbReference type="PRINTS" id="PR00344">
    <property type="entry name" value="BCTRLSENSOR"/>
</dbReference>
<proteinExistence type="predicted"/>
<dbReference type="Gene3D" id="3.30.450.210">
    <property type="entry name" value="Two-component sensor protein CpxA, periplasmic domain"/>
    <property type="match status" value="1"/>
</dbReference>
<dbReference type="InterPro" id="IPR058125">
    <property type="entry name" value="CpxA"/>
</dbReference>
<dbReference type="SMART" id="SM00304">
    <property type="entry name" value="HAMP"/>
    <property type="match status" value="1"/>
</dbReference>
<dbReference type="AlphaFoldDB" id="A0A0B8NW76"/>
<dbReference type="CDD" id="cd06225">
    <property type="entry name" value="HAMP"/>
    <property type="match status" value="1"/>
</dbReference>
<dbReference type="InterPro" id="IPR005467">
    <property type="entry name" value="His_kinase_dom"/>
</dbReference>
<comment type="catalytic activity">
    <reaction evidence="1">
        <text>ATP + protein L-histidine = ADP + protein N-phospho-L-histidine.</text>
        <dbReference type="EC" id="2.7.13.3"/>
    </reaction>
</comment>
<feature type="domain" description="HAMP" evidence="17">
    <location>
        <begin position="185"/>
        <end position="238"/>
    </location>
</feature>
<dbReference type="Proteomes" id="UP000031671">
    <property type="component" value="Unassembled WGS sequence"/>
</dbReference>
<evidence type="ECO:0000313" key="19">
    <source>
        <dbReference type="Proteomes" id="UP000031671"/>
    </source>
</evidence>
<feature type="transmembrane region" description="Helical" evidence="15">
    <location>
        <begin position="161"/>
        <end position="187"/>
    </location>
</feature>
<dbReference type="PANTHER" id="PTHR45528">
    <property type="entry name" value="SENSOR HISTIDINE KINASE CPXA"/>
    <property type="match status" value="1"/>
</dbReference>
<dbReference type="SMART" id="SM00388">
    <property type="entry name" value="HisKA"/>
    <property type="match status" value="1"/>
</dbReference>
<dbReference type="SMART" id="SM00387">
    <property type="entry name" value="HATPase_c"/>
    <property type="match status" value="1"/>
</dbReference>
<dbReference type="InterPro" id="IPR036097">
    <property type="entry name" value="HisK_dim/P_sf"/>
</dbReference>
<feature type="transmembrane region" description="Helical" evidence="15">
    <location>
        <begin position="12"/>
        <end position="31"/>
    </location>
</feature>
<reference evidence="18 19" key="1">
    <citation type="submission" date="2015-01" db="EMBL/GenBank/DDBJ databases">
        <title>Vibrio sp. C1 JCM 19231 whole genome shotgun sequence.</title>
        <authorList>
            <person name="Sawabe T."/>
            <person name="Meirelles P."/>
            <person name="Feng G."/>
            <person name="Sayaka M."/>
            <person name="Hattori M."/>
            <person name="Ohkuma M."/>
        </authorList>
    </citation>
    <scope>NUCLEOTIDE SEQUENCE [LARGE SCALE GENOMIC DNA]</scope>
    <source>
        <strain evidence="19">JCM 19231</strain>
    </source>
</reference>
<keyword evidence="9 18" id="KW-0418">Kinase</keyword>
<keyword evidence="6" id="KW-0808">Transferase</keyword>
<dbReference type="PROSITE" id="PS50109">
    <property type="entry name" value="HIS_KIN"/>
    <property type="match status" value="1"/>
</dbReference>
<dbReference type="PROSITE" id="PS50885">
    <property type="entry name" value="HAMP"/>
    <property type="match status" value="1"/>
</dbReference>
<dbReference type="InterPro" id="IPR003661">
    <property type="entry name" value="HisK_dim/P_dom"/>
</dbReference>